<reference evidence="4" key="3">
    <citation type="submission" date="2023-05" db="EMBL/GenBank/DDBJ databases">
        <authorList>
            <person name="Smith C.H."/>
        </authorList>
    </citation>
    <scope>NUCLEOTIDE SEQUENCE</scope>
    <source>
        <strain evidence="4">CHS0354</strain>
        <tissue evidence="4">Mantle</tissue>
    </source>
</reference>
<dbReference type="SMART" id="SM00238">
    <property type="entry name" value="BIR"/>
    <property type="match status" value="1"/>
</dbReference>
<keyword evidence="2" id="KW-0863">Zinc-finger</keyword>
<reference evidence="4" key="2">
    <citation type="journal article" date="2021" name="Genome Biol. Evol.">
        <title>Developing a high-quality reference genome for a parasitic bivalve with doubly uniparental inheritance (Bivalvia: Unionida).</title>
        <authorList>
            <person name="Smith C.H."/>
        </authorList>
    </citation>
    <scope>NUCLEOTIDE SEQUENCE</scope>
    <source>
        <strain evidence="4">CHS0354</strain>
        <tissue evidence="4">Mantle</tissue>
    </source>
</reference>
<dbReference type="PANTHER" id="PTHR10044:SF139">
    <property type="entry name" value="DEATH-ASSOCIATED INHIBITOR OF APOPTOSIS 2"/>
    <property type="match status" value="1"/>
</dbReference>
<reference evidence="4" key="1">
    <citation type="journal article" date="2021" name="Genome Biol. Evol.">
        <title>A High-Quality Reference Genome for a Parasitic Bivalve with Doubly Uniparental Inheritance (Bivalvia: Unionida).</title>
        <authorList>
            <person name="Smith C.H."/>
        </authorList>
    </citation>
    <scope>NUCLEOTIDE SEQUENCE</scope>
    <source>
        <strain evidence="4">CHS0354</strain>
    </source>
</reference>
<protein>
    <recommendedName>
        <fullName evidence="6">RING-type domain-containing protein</fullName>
    </recommendedName>
</protein>
<dbReference type="InterPro" id="IPR001370">
    <property type="entry name" value="BIR_rpt"/>
</dbReference>
<gene>
    <name evidence="4" type="ORF">CHS0354_034159</name>
</gene>
<dbReference type="GO" id="GO:0031398">
    <property type="term" value="P:positive regulation of protein ubiquitination"/>
    <property type="evidence" value="ECO:0007669"/>
    <property type="project" value="TreeGrafter"/>
</dbReference>
<evidence type="ECO:0000313" key="5">
    <source>
        <dbReference type="Proteomes" id="UP001195483"/>
    </source>
</evidence>
<evidence type="ECO:0000256" key="3">
    <source>
        <dbReference type="ARBA" id="ARBA00022833"/>
    </source>
</evidence>
<sequence length="621" mass="70646">MINNVLDTLWIYLDANDFRISFMEYNSEDSSFKPKHKNKNYKEQIYSFSEKLHHRIRRFDSLSPANCVITSDKLLKDTNAVESQIISTHRNKKPIKVVEPGTQVHGRINSKSASVYYAFNFYPLHGAQNKNPLFPGYTDDTRTTGISLQESIRYMVQRPNQITDQNYTGLGLQPLSLQNGRNLYDTSNSYSETAHSPMKYEDSKCTMFSGQFVSRDSASNITLEVNISQEASKHEIGISGSSFERTHQLQHNEIGSNNARVSATDYRFPAPLGIQQNRPFCPELSGDKAFAHHQQQIKQPETNVNEFVRPQDVARQHDRIDDLLHVLGRVRSPENANLTDRLHSFSRWPSGTTQTPVRVAEAGFYYTEGPWKVAIVAGICIAPDLKTAGYDLVDRLQDIVRCFACDGGLKNWDPDDDPWVEHARWFPQCAFVRHIKGEEFINLVRRMAEESDDEDDTTVYRGATWGGVENSIIYAESASNEVTEPSVLENKAAQFVLELGYSEKHVAVAINDILKKGKLDFTGQEIIDVILEKKTCGERIDSKLAANGLPSARTSLADEQTMSENKRLKKLLQCTECKTKERNMLFLPCTHHVVCESCSRDLHICTFCYRKIKEKVRTYMV</sequence>
<dbReference type="GO" id="GO:0005634">
    <property type="term" value="C:nucleus"/>
    <property type="evidence" value="ECO:0007669"/>
    <property type="project" value="TreeGrafter"/>
</dbReference>
<dbReference type="GO" id="GO:0043066">
    <property type="term" value="P:negative regulation of apoptotic process"/>
    <property type="evidence" value="ECO:0007669"/>
    <property type="project" value="TreeGrafter"/>
</dbReference>
<dbReference type="GO" id="GO:0043027">
    <property type="term" value="F:cysteine-type endopeptidase inhibitor activity involved in apoptotic process"/>
    <property type="evidence" value="ECO:0007669"/>
    <property type="project" value="TreeGrafter"/>
</dbReference>
<dbReference type="Gene3D" id="1.10.1170.10">
    <property type="entry name" value="Inhibitor Of Apoptosis Protein (2mihbC-IAP-1), Chain A"/>
    <property type="match status" value="1"/>
</dbReference>
<dbReference type="PROSITE" id="PS50143">
    <property type="entry name" value="BIR_REPEAT_2"/>
    <property type="match status" value="1"/>
</dbReference>
<name>A0AAE0RN33_9BIVA</name>
<dbReference type="AlphaFoldDB" id="A0AAE0RN33"/>
<dbReference type="SUPFAM" id="SSF57924">
    <property type="entry name" value="Inhibitor of apoptosis (IAP) repeat"/>
    <property type="match status" value="1"/>
</dbReference>
<evidence type="ECO:0008006" key="6">
    <source>
        <dbReference type="Google" id="ProtNLM"/>
    </source>
</evidence>
<dbReference type="Pfam" id="PF00653">
    <property type="entry name" value="BIR"/>
    <property type="match status" value="1"/>
</dbReference>
<dbReference type="Proteomes" id="UP001195483">
    <property type="component" value="Unassembled WGS sequence"/>
</dbReference>
<evidence type="ECO:0000256" key="2">
    <source>
        <dbReference type="ARBA" id="ARBA00022771"/>
    </source>
</evidence>
<dbReference type="FunFam" id="1.10.1170.10:FF:000002">
    <property type="entry name" value="Baculoviral IAP repeat containing 7"/>
    <property type="match status" value="1"/>
</dbReference>
<dbReference type="CDD" id="cd00022">
    <property type="entry name" value="BIR"/>
    <property type="match status" value="1"/>
</dbReference>
<proteinExistence type="predicted"/>
<dbReference type="GO" id="GO:0051726">
    <property type="term" value="P:regulation of cell cycle"/>
    <property type="evidence" value="ECO:0007669"/>
    <property type="project" value="TreeGrafter"/>
</dbReference>
<dbReference type="GO" id="GO:0061630">
    <property type="term" value="F:ubiquitin protein ligase activity"/>
    <property type="evidence" value="ECO:0007669"/>
    <property type="project" value="TreeGrafter"/>
</dbReference>
<dbReference type="InterPro" id="IPR050784">
    <property type="entry name" value="IAP"/>
</dbReference>
<keyword evidence="5" id="KW-1185">Reference proteome</keyword>
<keyword evidence="1" id="KW-0479">Metal-binding</keyword>
<dbReference type="Pfam" id="PF13920">
    <property type="entry name" value="zf-C3HC4_3"/>
    <property type="match status" value="1"/>
</dbReference>
<dbReference type="GO" id="GO:0008270">
    <property type="term" value="F:zinc ion binding"/>
    <property type="evidence" value="ECO:0007669"/>
    <property type="project" value="UniProtKB-KW"/>
</dbReference>
<keyword evidence="3" id="KW-0862">Zinc</keyword>
<evidence type="ECO:0000313" key="4">
    <source>
        <dbReference type="EMBL" id="KAK3576487.1"/>
    </source>
</evidence>
<dbReference type="EMBL" id="JAEAOA010002000">
    <property type="protein sequence ID" value="KAK3576487.1"/>
    <property type="molecule type" value="Genomic_DNA"/>
</dbReference>
<dbReference type="PANTHER" id="PTHR10044">
    <property type="entry name" value="INHIBITOR OF APOPTOSIS"/>
    <property type="match status" value="1"/>
</dbReference>
<dbReference type="Gene3D" id="3.30.40.10">
    <property type="entry name" value="Zinc/RING finger domain, C3HC4 (zinc finger)"/>
    <property type="match status" value="1"/>
</dbReference>
<dbReference type="InterPro" id="IPR013083">
    <property type="entry name" value="Znf_RING/FYVE/PHD"/>
</dbReference>
<accession>A0AAE0RN33</accession>
<comment type="caution">
    <text evidence="4">The sequence shown here is derived from an EMBL/GenBank/DDBJ whole genome shotgun (WGS) entry which is preliminary data.</text>
</comment>
<evidence type="ECO:0000256" key="1">
    <source>
        <dbReference type="ARBA" id="ARBA00022723"/>
    </source>
</evidence>
<dbReference type="GO" id="GO:0005737">
    <property type="term" value="C:cytoplasm"/>
    <property type="evidence" value="ECO:0007669"/>
    <property type="project" value="TreeGrafter"/>
</dbReference>
<organism evidence="4 5">
    <name type="scientific">Potamilus streckersoni</name>
    <dbReference type="NCBI Taxonomy" id="2493646"/>
    <lineage>
        <taxon>Eukaryota</taxon>
        <taxon>Metazoa</taxon>
        <taxon>Spiralia</taxon>
        <taxon>Lophotrochozoa</taxon>
        <taxon>Mollusca</taxon>
        <taxon>Bivalvia</taxon>
        <taxon>Autobranchia</taxon>
        <taxon>Heteroconchia</taxon>
        <taxon>Palaeoheterodonta</taxon>
        <taxon>Unionida</taxon>
        <taxon>Unionoidea</taxon>
        <taxon>Unionidae</taxon>
        <taxon>Ambleminae</taxon>
        <taxon>Lampsilini</taxon>
        <taxon>Potamilus</taxon>
    </lineage>
</organism>